<feature type="transmembrane region" description="Helical" evidence="1">
    <location>
        <begin position="65"/>
        <end position="83"/>
    </location>
</feature>
<evidence type="ECO:0000313" key="3">
    <source>
        <dbReference type="Proteomes" id="UP000030008"/>
    </source>
</evidence>
<sequence length="91" mass="10107">MNPVEKMNQLQRRVDAVNHRVMKKREQLMKPTKKQMEISVLVSAGGSVVFLIVAGVVYFVYHLHLQAASCTAIAGLLLLNAGIMKNKKSKS</sequence>
<reference evidence="2 3" key="1">
    <citation type="submission" date="2014-08" db="EMBL/GenBank/DDBJ databases">
        <title>Clostridium innocuum, an unnegligible vancomycin-resistant pathogen causing extra-intestinal infections.</title>
        <authorList>
            <person name="Feng Y."/>
            <person name="Chiu C.-H."/>
        </authorList>
    </citation>
    <scope>NUCLEOTIDE SEQUENCE [LARGE SCALE GENOMIC DNA]</scope>
    <source>
        <strain evidence="2 3">AN88</strain>
    </source>
</reference>
<keyword evidence="1" id="KW-1133">Transmembrane helix</keyword>
<gene>
    <name evidence="2" type="ORF">CIAN88_11450</name>
</gene>
<comment type="caution">
    <text evidence="2">The sequence shown here is derived from an EMBL/GenBank/DDBJ whole genome shotgun (WGS) entry which is preliminary data.</text>
</comment>
<dbReference type="EMBL" id="JQIF01000048">
    <property type="protein sequence ID" value="KGJ53081.1"/>
    <property type="molecule type" value="Genomic_DNA"/>
</dbReference>
<name>A0A099I677_CLOIN</name>
<organism evidence="2 3">
    <name type="scientific">Clostridium innocuum</name>
    <dbReference type="NCBI Taxonomy" id="1522"/>
    <lineage>
        <taxon>Bacteria</taxon>
        <taxon>Bacillati</taxon>
        <taxon>Bacillota</taxon>
        <taxon>Clostridia</taxon>
        <taxon>Eubacteriales</taxon>
        <taxon>Clostridiaceae</taxon>
        <taxon>Clostridium</taxon>
    </lineage>
</organism>
<dbReference type="RefSeq" id="WP_044905538.1">
    <property type="nucleotide sequence ID" value="NZ_JQIF01000048.1"/>
</dbReference>
<evidence type="ECO:0000256" key="1">
    <source>
        <dbReference type="SAM" id="Phobius"/>
    </source>
</evidence>
<evidence type="ECO:0000313" key="2">
    <source>
        <dbReference type="EMBL" id="KGJ53081.1"/>
    </source>
</evidence>
<protein>
    <submittedName>
        <fullName evidence="2">Uncharacterized protein</fullName>
    </submittedName>
</protein>
<dbReference type="Proteomes" id="UP000030008">
    <property type="component" value="Unassembled WGS sequence"/>
</dbReference>
<keyword evidence="1" id="KW-0812">Transmembrane</keyword>
<feature type="transmembrane region" description="Helical" evidence="1">
    <location>
        <begin position="38"/>
        <end position="59"/>
    </location>
</feature>
<proteinExistence type="predicted"/>
<accession>A0A099I677</accession>
<keyword evidence="1" id="KW-0472">Membrane</keyword>
<dbReference type="AlphaFoldDB" id="A0A099I677"/>